<reference evidence="9 10" key="1">
    <citation type="submission" date="2023-01" db="EMBL/GenBank/DDBJ databases">
        <authorList>
            <person name="Yoon J.-W."/>
        </authorList>
    </citation>
    <scope>NUCLEOTIDE SEQUENCE [LARGE SCALE GENOMIC DNA]</scope>
    <source>
        <strain evidence="9 10">KMU-50</strain>
    </source>
</reference>
<evidence type="ECO:0000256" key="1">
    <source>
        <dbReference type="ARBA" id="ARBA00004651"/>
    </source>
</evidence>
<dbReference type="InterPro" id="IPR000515">
    <property type="entry name" value="MetI-like"/>
</dbReference>
<keyword evidence="4 7" id="KW-0812">Transmembrane</keyword>
<comment type="caution">
    <text evidence="9">The sequence shown here is derived from an EMBL/GenBank/DDBJ whole genome shotgun (WGS) entry which is preliminary data.</text>
</comment>
<name>A0ABT4W4J6_9RHOB</name>
<comment type="subcellular location">
    <subcellularLocation>
        <location evidence="1 7">Cell membrane</location>
        <topology evidence="1 7">Multi-pass membrane protein</topology>
    </subcellularLocation>
</comment>
<dbReference type="RefSeq" id="WP_271054373.1">
    <property type="nucleotide sequence ID" value="NZ_JAQIIO010000005.1"/>
</dbReference>
<dbReference type="CDD" id="cd06261">
    <property type="entry name" value="TM_PBP2"/>
    <property type="match status" value="1"/>
</dbReference>
<feature type="transmembrane region" description="Helical" evidence="7">
    <location>
        <begin position="41"/>
        <end position="65"/>
    </location>
</feature>
<dbReference type="PROSITE" id="PS50928">
    <property type="entry name" value="ABC_TM1"/>
    <property type="match status" value="1"/>
</dbReference>
<dbReference type="Proteomes" id="UP001528040">
    <property type="component" value="Unassembled WGS sequence"/>
</dbReference>
<sequence>MFWGSLSAFLSDPQILPSPSQVLMEMSALWQKGKLQENLIATGWRVFAAFGLAMIIGGAFGYVMGKSDELDAWLDPWLIIFLNLPALVLIVLCYLWVGLNEFAAVLAVTLSKVPMTTTIIREGARNASWELRDLATVYRLPALTRLRHIILPELFPHIVSAARTGFSVIWKIVLVVEFLGRPNGIGRQIHTQFSLFDVTGVLAYALSFVVCILFIEFAIMQPSEKRMGRWRANAKA</sequence>
<feature type="transmembrane region" description="Helical" evidence="7">
    <location>
        <begin position="201"/>
        <end position="219"/>
    </location>
</feature>
<keyword evidence="3" id="KW-1003">Cell membrane</keyword>
<feature type="domain" description="ABC transmembrane type-1" evidence="8">
    <location>
        <begin position="39"/>
        <end position="219"/>
    </location>
</feature>
<evidence type="ECO:0000256" key="6">
    <source>
        <dbReference type="ARBA" id="ARBA00023136"/>
    </source>
</evidence>
<keyword evidence="6 7" id="KW-0472">Membrane</keyword>
<feature type="transmembrane region" description="Helical" evidence="7">
    <location>
        <begin position="77"/>
        <end position="97"/>
    </location>
</feature>
<dbReference type="EMBL" id="JAQIIO010000005">
    <property type="protein sequence ID" value="MDA5094668.1"/>
    <property type="molecule type" value="Genomic_DNA"/>
</dbReference>
<accession>A0ABT4W4J6</accession>
<dbReference type="PANTHER" id="PTHR30151">
    <property type="entry name" value="ALKANE SULFONATE ABC TRANSPORTER-RELATED, MEMBRANE SUBUNIT"/>
    <property type="match status" value="1"/>
</dbReference>
<dbReference type="Pfam" id="PF00528">
    <property type="entry name" value="BPD_transp_1"/>
    <property type="match status" value="1"/>
</dbReference>
<keyword evidence="5 7" id="KW-1133">Transmembrane helix</keyword>
<comment type="similarity">
    <text evidence="7">Belongs to the binding-protein-dependent transport system permease family.</text>
</comment>
<evidence type="ECO:0000256" key="5">
    <source>
        <dbReference type="ARBA" id="ARBA00022989"/>
    </source>
</evidence>
<gene>
    <name evidence="9" type="ORF">O2N63_11285</name>
</gene>
<dbReference type="InterPro" id="IPR035906">
    <property type="entry name" value="MetI-like_sf"/>
</dbReference>
<protein>
    <submittedName>
        <fullName evidence="9">ABC transporter permease subunit</fullName>
    </submittedName>
</protein>
<organism evidence="9 10">
    <name type="scientific">Aliiroseovarius salicola</name>
    <dbReference type="NCBI Taxonomy" id="3009082"/>
    <lineage>
        <taxon>Bacteria</taxon>
        <taxon>Pseudomonadati</taxon>
        <taxon>Pseudomonadota</taxon>
        <taxon>Alphaproteobacteria</taxon>
        <taxon>Rhodobacterales</taxon>
        <taxon>Paracoccaceae</taxon>
        <taxon>Aliiroseovarius</taxon>
    </lineage>
</organism>
<evidence type="ECO:0000256" key="4">
    <source>
        <dbReference type="ARBA" id="ARBA00022692"/>
    </source>
</evidence>
<evidence type="ECO:0000313" key="10">
    <source>
        <dbReference type="Proteomes" id="UP001528040"/>
    </source>
</evidence>
<dbReference type="SUPFAM" id="SSF161098">
    <property type="entry name" value="MetI-like"/>
    <property type="match status" value="1"/>
</dbReference>
<dbReference type="Gene3D" id="1.10.3720.10">
    <property type="entry name" value="MetI-like"/>
    <property type="match status" value="1"/>
</dbReference>
<evidence type="ECO:0000256" key="2">
    <source>
        <dbReference type="ARBA" id="ARBA00022448"/>
    </source>
</evidence>
<dbReference type="PANTHER" id="PTHR30151:SF38">
    <property type="entry name" value="ALIPHATIC SULFONATES TRANSPORT PERMEASE PROTEIN SSUC-RELATED"/>
    <property type="match status" value="1"/>
</dbReference>
<keyword evidence="2 7" id="KW-0813">Transport</keyword>
<keyword evidence="10" id="KW-1185">Reference proteome</keyword>
<evidence type="ECO:0000256" key="3">
    <source>
        <dbReference type="ARBA" id="ARBA00022475"/>
    </source>
</evidence>
<evidence type="ECO:0000313" key="9">
    <source>
        <dbReference type="EMBL" id="MDA5094668.1"/>
    </source>
</evidence>
<proteinExistence type="inferred from homology"/>
<evidence type="ECO:0000259" key="8">
    <source>
        <dbReference type="PROSITE" id="PS50928"/>
    </source>
</evidence>
<evidence type="ECO:0000256" key="7">
    <source>
        <dbReference type="RuleBase" id="RU363032"/>
    </source>
</evidence>